<dbReference type="SUPFAM" id="SSF75005">
    <property type="entry name" value="Arabinanase/levansucrase/invertase"/>
    <property type="match status" value="2"/>
</dbReference>
<dbReference type="InterPro" id="IPR023296">
    <property type="entry name" value="Glyco_hydro_beta-prop_sf"/>
</dbReference>
<organism evidence="2 3">
    <name type="scientific">Gimesia algae</name>
    <dbReference type="NCBI Taxonomy" id="2527971"/>
    <lineage>
        <taxon>Bacteria</taxon>
        <taxon>Pseudomonadati</taxon>
        <taxon>Planctomycetota</taxon>
        <taxon>Planctomycetia</taxon>
        <taxon>Planctomycetales</taxon>
        <taxon>Planctomycetaceae</taxon>
        <taxon>Gimesia</taxon>
    </lineage>
</organism>
<dbReference type="EMBL" id="CP036343">
    <property type="protein sequence ID" value="QDT92564.1"/>
    <property type="molecule type" value="Genomic_DNA"/>
</dbReference>
<accession>A0A517VHS4</accession>
<dbReference type="Gene3D" id="2.115.10.20">
    <property type="entry name" value="Glycosyl hydrolase domain, family 43"/>
    <property type="match status" value="2"/>
</dbReference>
<evidence type="ECO:0000313" key="2">
    <source>
        <dbReference type="EMBL" id="QDT92564.1"/>
    </source>
</evidence>
<proteinExistence type="predicted"/>
<dbReference type="Proteomes" id="UP000316855">
    <property type="component" value="Chromosome"/>
</dbReference>
<gene>
    <name evidence="2" type="ORF">Pan161_42320</name>
</gene>
<evidence type="ECO:0008006" key="4">
    <source>
        <dbReference type="Google" id="ProtNLM"/>
    </source>
</evidence>
<keyword evidence="3" id="KW-1185">Reference proteome</keyword>
<evidence type="ECO:0000256" key="1">
    <source>
        <dbReference type="SAM" id="SignalP"/>
    </source>
</evidence>
<dbReference type="RefSeq" id="WP_145230329.1">
    <property type="nucleotide sequence ID" value="NZ_CP036343.1"/>
</dbReference>
<name>A0A517VHS4_9PLAN</name>
<evidence type="ECO:0000313" key="3">
    <source>
        <dbReference type="Proteomes" id="UP000316855"/>
    </source>
</evidence>
<dbReference type="AlphaFoldDB" id="A0A517VHS4"/>
<dbReference type="KEGG" id="gax:Pan161_42320"/>
<dbReference type="OrthoDB" id="180690at2"/>
<keyword evidence="1" id="KW-0732">Signal</keyword>
<reference evidence="2 3" key="1">
    <citation type="submission" date="2019-02" db="EMBL/GenBank/DDBJ databases">
        <title>Deep-cultivation of Planctomycetes and their phenomic and genomic characterization uncovers novel biology.</title>
        <authorList>
            <person name="Wiegand S."/>
            <person name="Jogler M."/>
            <person name="Boedeker C."/>
            <person name="Pinto D."/>
            <person name="Vollmers J."/>
            <person name="Rivas-Marin E."/>
            <person name="Kohn T."/>
            <person name="Peeters S.H."/>
            <person name="Heuer A."/>
            <person name="Rast P."/>
            <person name="Oberbeckmann S."/>
            <person name="Bunk B."/>
            <person name="Jeske O."/>
            <person name="Meyerdierks A."/>
            <person name="Storesund J.E."/>
            <person name="Kallscheuer N."/>
            <person name="Luecker S."/>
            <person name="Lage O.M."/>
            <person name="Pohl T."/>
            <person name="Merkel B.J."/>
            <person name="Hornburger P."/>
            <person name="Mueller R.-W."/>
            <person name="Bruemmer F."/>
            <person name="Labrenz M."/>
            <person name="Spormann A.M."/>
            <person name="Op den Camp H."/>
            <person name="Overmann J."/>
            <person name="Amann R."/>
            <person name="Jetten M.S.M."/>
            <person name="Mascher T."/>
            <person name="Medema M.H."/>
            <person name="Devos D.P."/>
            <person name="Kaster A.-K."/>
            <person name="Ovreas L."/>
            <person name="Rohde M."/>
            <person name="Galperin M.Y."/>
            <person name="Jogler C."/>
        </authorList>
    </citation>
    <scope>NUCLEOTIDE SEQUENCE [LARGE SCALE GENOMIC DNA]</scope>
    <source>
        <strain evidence="2 3">Pan161</strain>
    </source>
</reference>
<feature type="signal peptide" evidence="1">
    <location>
        <begin position="1"/>
        <end position="31"/>
    </location>
</feature>
<sequence length="537" mass="59478" precursor="true">MLVSPFETLKRSLPACLSIVLLLGVSAGLSAQTVSVDRGPEVDEAVFFSFDDHAIPWRNNLQLTPVTAEKHPANPVLRRGPEGAPDHGHAILYGSVMYRDGKFRMWYLGMFETAIKSGQAPGWWRPMCYAESDDGIHWTKPKLNLVEFNGNKQNNICLIKSEVPALAKVNDFLSVMYDANDPDPKRRFKCVYIAHPPFAEVRGGRSKIGPNESRWGAFVAATSADGLTWDVVGDRPANAGGERFEVSSLYQFGNFYYANGQLLSPWSWRMDGSDVGRVMLAYRSSDFDHWSRAKALSFARPGQLTAKPIPGQQTHMGAGIWNRGNVLVGLYGMWQDAPKKPPKGEHWNKGVTIDLGLVVSDDGIHFREPVPDHSVIARGKQGEWDDIALLQGHAFVNRGDKTLMWYSHWDTGGKLKNMEIGLATLRRDGFGYLSPRVEDSSAHFVTAPFETRGDLKLFTNVEGVSIENPLTVELVDEFDKPLPGYSGKDAARITKAGTRTPIVWSGNNPLPAGKKLAARVTFPHSTETKFYALYAGK</sequence>
<protein>
    <recommendedName>
        <fullName evidence="4">Glycosyl hydrolases family 43</fullName>
    </recommendedName>
</protein>
<feature type="chain" id="PRO_5021839275" description="Glycosyl hydrolases family 43" evidence="1">
    <location>
        <begin position="32"/>
        <end position="537"/>
    </location>
</feature>